<dbReference type="Proteomes" id="UP000291101">
    <property type="component" value="Unassembled WGS sequence"/>
</dbReference>
<dbReference type="InterPro" id="IPR009288">
    <property type="entry name" value="AIG2-like_dom"/>
</dbReference>
<dbReference type="OrthoDB" id="5070127at2"/>
<dbReference type="Pfam" id="PF06094">
    <property type="entry name" value="GGACT"/>
    <property type="match status" value="1"/>
</dbReference>
<gene>
    <name evidence="2" type="ORF">EUA94_04220</name>
</gene>
<keyword evidence="2" id="KW-0808">Transferase</keyword>
<sequence>MTERLFVYGTLAPGRPNEHVLAPLGGTWVPAVVHGEVLDVGWGADHGYPALALRPDGPEVSGLVLTTPALADHWTSLDEFEGPGYERVLAPVTLASGEVVDAWLYVDAAGSP</sequence>
<dbReference type="GO" id="GO:0016740">
    <property type="term" value="F:transferase activity"/>
    <property type="evidence" value="ECO:0007669"/>
    <property type="project" value="UniProtKB-KW"/>
</dbReference>
<accession>A0A4Q2T4S5</accession>
<proteinExistence type="predicted"/>
<feature type="domain" description="Gamma-glutamylcyclotransferase AIG2-like" evidence="1">
    <location>
        <begin position="5"/>
        <end position="106"/>
    </location>
</feature>
<dbReference type="CDD" id="cd06661">
    <property type="entry name" value="GGCT_like"/>
    <property type="match status" value="1"/>
</dbReference>
<dbReference type="EMBL" id="SDWV01000003">
    <property type="protein sequence ID" value="RYC13805.1"/>
    <property type="molecule type" value="Genomic_DNA"/>
</dbReference>
<dbReference type="AlphaFoldDB" id="A0A4Q2T4S5"/>
<dbReference type="InterPro" id="IPR013024">
    <property type="entry name" value="GGCT-like"/>
</dbReference>
<dbReference type="SUPFAM" id="SSF110857">
    <property type="entry name" value="Gamma-glutamyl cyclotransferase-like"/>
    <property type="match status" value="1"/>
</dbReference>
<keyword evidence="3" id="KW-1185">Reference proteome</keyword>
<reference evidence="2 3" key="1">
    <citation type="submission" date="2019-01" db="EMBL/GenBank/DDBJ databases">
        <title>Novel species of Nocardioides.</title>
        <authorList>
            <person name="Liu Q."/>
            <person name="X Y.-H."/>
        </authorList>
    </citation>
    <scope>NUCLEOTIDE SEQUENCE [LARGE SCALE GENOMIC DNA]</scope>
    <source>
        <strain evidence="2 3">HLT2-9</strain>
    </source>
</reference>
<dbReference type="Gene3D" id="3.10.490.10">
    <property type="entry name" value="Gamma-glutamyl cyclotransferase-like"/>
    <property type="match status" value="1"/>
</dbReference>
<evidence type="ECO:0000313" key="2">
    <source>
        <dbReference type="EMBL" id="RYC13805.1"/>
    </source>
</evidence>
<dbReference type="InterPro" id="IPR036568">
    <property type="entry name" value="GGCT-like_sf"/>
</dbReference>
<comment type="caution">
    <text evidence="2">The sequence shown here is derived from an EMBL/GenBank/DDBJ whole genome shotgun (WGS) entry which is preliminary data.</text>
</comment>
<organism evidence="2 3">
    <name type="scientific">Nocardioides zhouii</name>
    <dbReference type="NCBI Taxonomy" id="1168729"/>
    <lineage>
        <taxon>Bacteria</taxon>
        <taxon>Bacillati</taxon>
        <taxon>Actinomycetota</taxon>
        <taxon>Actinomycetes</taxon>
        <taxon>Propionibacteriales</taxon>
        <taxon>Nocardioidaceae</taxon>
        <taxon>Nocardioides</taxon>
    </lineage>
</organism>
<evidence type="ECO:0000259" key="1">
    <source>
        <dbReference type="Pfam" id="PF06094"/>
    </source>
</evidence>
<dbReference type="RefSeq" id="WP_129424996.1">
    <property type="nucleotide sequence ID" value="NZ_SDWV01000003.1"/>
</dbReference>
<evidence type="ECO:0000313" key="3">
    <source>
        <dbReference type="Proteomes" id="UP000291101"/>
    </source>
</evidence>
<protein>
    <submittedName>
        <fullName evidence="2">Gamma-glutamylcyclotransferase</fullName>
    </submittedName>
</protein>
<name>A0A4Q2T4S5_9ACTN</name>